<dbReference type="Pfam" id="PF12867">
    <property type="entry name" value="DinB_2"/>
    <property type="match status" value="1"/>
</dbReference>
<evidence type="ECO:0000313" key="3">
    <source>
        <dbReference type="Proteomes" id="UP000226437"/>
    </source>
</evidence>
<accession>A0A2G0CJL7</accession>
<evidence type="ECO:0000313" key="2">
    <source>
        <dbReference type="EMBL" id="PHL00165.1"/>
    </source>
</evidence>
<dbReference type="RefSeq" id="WP_099105144.1">
    <property type="nucleotide sequence ID" value="NZ_JAATJF010000001.1"/>
</dbReference>
<proteinExistence type="predicted"/>
<dbReference type="SUPFAM" id="SSF109854">
    <property type="entry name" value="DinB/YfiT-like putative metalloenzymes"/>
    <property type="match status" value="1"/>
</dbReference>
<keyword evidence="3" id="KW-1185">Reference proteome</keyword>
<dbReference type="EMBL" id="PDLO01000001">
    <property type="protein sequence ID" value="PHL00165.1"/>
    <property type="molecule type" value="Genomic_DNA"/>
</dbReference>
<dbReference type="InterPro" id="IPR034660">
    <property type="entry name" value="DinB/YfiT-like"/>
</dbReference>
<gene>
    <name evidence="2" type="ORF">CGL56_03750</name>
</gene>
<dbReference type="AlphaFoldDB" id="A0A2G0CJL7"/>
<organism evidence="2 3">
    <name type="scientific">Neolewinella marina</name>
    <dbReference type="NCBI Taxonomy" id="438751"/>
    <lineage>
        <taxon>Bacteria</taxon>
        <taxon>Pseudomonadati</taxon>
        <taxon>Bacteroidota</taxon>
        <taxon>Saprospiria</taxon>
        <taxon>Saprospirales</taxon>
        <taxon>Lewinellaceae</taxon>
        <taxon>Neolewinella</taxon>
    </lineage>
</organism>
<protein>
    <submittedName>
        <fullName evidence="2">DUF1572 domain-containing protein</fullName>
    </submittedName>
</protein>
<feature type="domain" description="DinB-like" evidence="1">
    <location>
        <begin position="38"/>
        <end position="143"/>
    </location>
</feature>
<dbReference type="Proteomes" id="UP000226437">
    <property type="component" value="Unassembled WGS sequence"/>
</dbReference>
<dbReference type="OrthoDB" id="9814103at2"/>
<sequence length="158" mass="18161">MHLSKSLARHLRGAFDGDNWTAVGFHDKLADVNWKQATTRLGDHNTIAAIVYHVGYYFMGITSVLRGGPLEIRDKYSFDHPPITDEDDWQKLLEDTYAHVVTFTNLVEAMPDERLTEVFVDEKYGTYFRNLTGVLEHSFYHLGQISLLKKLIHQHEAA</sequence>
<evidence type="ECO:0000259" key="1">
    <source>
        <dbReference type="Pfam" id="PF12867"/>
    </source>
</evidence>
<dbReference type="Gene3D" id="1.20.120.450">
    <property type="entry name" value="dinb family like domain"/>
    <property type="match status" value="1"/>
</dbReference>
<comment type="caution">
    <text evidence="2">The sequence shown here is derived from an EMBL/GenBank/DDBJ whole genome shotgun (WGS) entry which is preliminary data.</text>
</comment>
<dbReference type="InterPro" id="IPR024775">
    <property type="entry name" value="DinB-like"/>
</dbReference>
<reference evidence="2 3" key="1">
    <citation type="submission" date="2017-10" db="EMBL/GenBank/DDBJ databases">
        <title>The draft genome sequence of Lewinella marina KCTC 32374.</title>
        <authorList>
            <person name="Wang K."/>
        </authorList>
    </citation>
    <scope>NUCLEOTIDE SEQUENCE [LARGE SCALE GENOMIC DNA]</scope>
    <source>
        <strain evidence="2 3">MKG-38</strain>
    </source>
</reference>
<name>A0A2G0CJL7_9BACT</name>